<dbReference type="eggNOG" id="ENOG5030EEZ">
    <property type="taxonomic scope" value="Bacteria"/>
</dbReference>
<reference evidence="2" key="1">
    <citation type="submission" date="2013-03" db="EMBL/GenBank/DDBJ databases">
        <title>Draft genome sequence of Bacillus firmus DS1.</title>
        <authorList>
            <person name="Peng D."/>
            <person name="Zhu L."/>
            <person name="Sun M."/>
        </authorList>
    </citation>
    <scope>NUCLEOTIDE SEQUENCE [LARGE SCALE GENOMIC DNA]</scope>
    <source>
        <strain evidence="2">DS1</strain>
    </source>
</reference>
<accession>W7LLH7</accession>
<protein>
    <submittedName>
        <fullName evidence="1">Uncharacterized protein</fullName>
    </submittedName>
</protein>
<organism evidence="1 2">
    <name type="scientific">Cytobacillus firmus DS1</name>
    <dbReference type="NCBI Taxonomy" id="1307436"/>
    <lineage>
        <taxon>Bacteria</taxon>
        <taxon>Bacillati</taxon>
        <taxon>Bacillota</taxon>
        <taxon>Bacilli</taxon>
        <taxon>Bacillales</taxon>
        <taxon>Bacillaceae</taxon>
        <taxon>Cytobacillus</taxon>
    </lineage>
</organism>
<reference evidence="1 2" key="2">
    <citation type="journal article" date="2016" name="Sci. Rep.">
        <title>A novel serine protease, Sep1, from Bacillus firmus DS-1 has nematicidal activity and degrades multiple intestinal-associated nematode proteins.</title>
        <authorList>
            <person name="Geng C."/>
            <person name="Nie X."/>
            <person name="Tang Z."/>
            <person name="Zhang Y."/>
            <person name="Lin J."/>
            <person name="Sun M."/>
            <person name="Peng D."/>
        </authorList>
    </citation>
    <scope>NUCLEOTIDE SEQUENCE [LARGE SCALE GENOMIC DNA]</scope>
    <source>
        <strain evidence="1 2">DS1</strain>
    </source>
</reference>
<dbReference type="Proteomes" id="UP000019270">
    <property type="component" value="Unassembled WGS sequence"/>
</dbReference>
<proteinExistence type="predicted"/>
<comment type="caution">
    <text evidence="1">The sequence shown here is derived from an EMBL/GenBank/DDBJ whole genome shotgun (WGS) entry which is preliminary data.</text>
</comment>
<name>W7LLH7_CYTFI</name>
<dbReference type="EMBL" id="APVL01000001">
    <property type="protein sequence ID" value="EWG12989.1"/>
    <property type="molecule type" value="Genomic_DNA"/>
</dbReference>
<sequence>MSIKAAPVKNAHLKFIIAPAKNAHLSGITAAVKSVSTALTINHEKQRPAWLTACLIFPPHALRTASKDEYTEKRG</sequence>
<evidence type="ECO:0000313" key="1">
    <source>
        <dbReference type="EMBL" id="EWG12989.1"/>
    </source>
</evidence>
<dbReference type="AlphaFoldDB" id="W7LLH7"/>
<evidence type="ECO:0000313" key="2">
    <source>
        <dbReference type="Proteomes" id="UP000019270"/>
    </source>
</evidence>
<gene>
    <name evidence="1" type="ORF">PBF_01160</name>
</gene>